<dbReference type="InterPro" id="IPR027417">
    <property type="entry name" value="P-loop_NTPase"/>
</dbReference>
<evidence type="ECO:0000313" key="8">
    <source>
        <dbReference type="Ensembl" id="ENSPMEP00000008337.1"/>
    </source>
</evidence>
<comment type="subcellular location">
    <subcellularLocation>
        <location evidence="1">Cytoplasm</location>
    </subcellularLocation>
</comment>
<reference evidence="8" key="2">
    <citation type="submission" date="2025-09" db="UniProtKB">
        <authorList>
            <consortium name="Ensembl"/>
        </authorList>
    </citation>
    <scope>IDENTIFICATION</scope>
</reference>
<evidence type="ECO:0000313" key="9">
    <source>
        <dbReference type="Proteomes" id="UP000261480"/>
    </source>
</evidence>
<dbReference type="AlphaFoldDB" id="A0A3B3WZU6"/>
<dbReference type="InterPro" id="IPR000863">
    <property type="entry name" value="Sulfotransferase_dom"/>
</dbReference>
<evidence type="ECO:0000256" key="2">
    <source>
        <dbReference type="ARBA" id="ARBA00005771"/>
    </source>
</evidence>
<dbReference type="GO" id="GO:0005737">
    <property type="term" value="C:cytoplasm"/>
    <property type="evidence" value="ECO:0007669"/>
    <property type="project" value="UniProtKB-SubCell"/>
</dbReference>
<dbReference type="Gene3D" id="3.40.50.300">
    <property type="entry name" value="P-loop containing nucleotide triphosphate hydrolases"/>
    <property type="match status" value="1"/>
</dbReference>
<dbReference type="GO" id="GO:0006584">
    <property type="term" value="P:catecholamine metabolic process"/>
    <property type="evidence" value="ECO:0007669"/>
    <property type="project" value="UniProtKB-KW"/>
</dbReference>
<accession>A0A3B3WZU6</accession>
<keyword evidence="9" id="KW-1185">Reference proteome</keyword>
<keyword evidence="3" id="KW-0963">Cytoplasm</keyword>
<dbReference type="Ensembl" id="ENSPMET00000002615.1">
    <property type="protein sequence ID" value="ENSPMEP00000008337.1"/>
    <property type="gene ID" value="ENSPMEG00000010432.1"/>
</dbReference>
<feature type="domain" description="Sulfotransferase" evidence="7">
    <location>
        <begin position="93"/>
        <end position="323"/>
    </location>
</feature>
<dbReference type="GO" id="GO:0006805">
    <property type="term" value="P:xenobiotic metabolic process"/>
    <property type="evidence" value="ECO:0007669"/>
    <property type="project" value="UniProtKB-ARBA"/>
</dbReference>
<organism evidence="8 9">
    <name type="scientific">Poecilia mexicana</name>
    <dbReference type="NCBI Taxonomy" id="48701"/>
    <lineage>
        <taxon>Eukaryota</taxon>
        <taxon>Metazoa</taxon>
        <taxon>Chordata</taxon>
        <taxon>Craniata</taxon>
        <taxon>Vertebrata</taxon>
        <taxon>Euteleostomi</taxon>
        <taxon>Actinopterygii</taxon>
        <taxon>Neopterygii</taxon>
        <taxon>Teleostei</taxon>
        <taxon>Neoteleostei</taxon>
        <taxon>Acanthomorphata</taxon>
        <taxon>Ovalentaria</taxon>
        <taxon>Atherinomorphae</taxon>
        <taxon>Cyprinodontiformes</taxon>
        <taxon>Poeciliidae</taxon>
        <taxon>Poeciliinae</taxon>
        <taxon>Poecilia</taxon>
    </lineage>
</organism>
<dbReference type="EC" id="2.8.2.-" evidence="6"/>
<dbReference type="Proteomes" id="UP000261480">
    <property type="component" value="Unplaced"/>
</dbReference>
<keyword evidence="4 6" id="KW-0808">Transferase</keyword>
<sequence>MEITQLQLFVNTKSLLKKNKLKRALCAASFLPLCAHISMMFGPKLMQKVKKKTKNSSFPLCFSISLSQHPVQNNPTTTKREILTSTEVFVFVGTIWMQEILPLVLSGGDLTRVQTVVNWDRAPWLEETRLAKVVDKLPSPRALVTHFPYSFMPPSFRTSKAKVVYVMRNPKDILVSSYYFHQMAAFLEDPGTFEEFMEKFLDGRIVFGKWTDHVKSWRNAELGDRILFITYEEMVQDLPASIRRISDFLHKNLSEEVIQKIAKHCSFQSMKANTMSNFSLCPKEYMDNDKSHFLRKGIAGDWKNHFNSDHLARFKSVITKELEGENFSLPWNVNLNSTLLFISVLVNPSRAAESSSLPLTLCESLLSNCPVA</sequence>
<evidence type="ECO:0000256" key="1">
    <source>
        <dbReference type="ARBA" id="ARBA00004496"/>
    </source>
</evidence>
<evidence type="ECO:0000256" key="3">
    <source>
        <dbReference type="ARBA" id="ARBA00022490"/>
    </source>
</evidence>
<dbReference type="FunFam" id="3.40.50.300:FF:000433">
    <property type="entry name" value="Estrogen sulfotransferase"/>
    <property type="match status" value="1"/>
</dbReference>
<evidence type="ECO:0000256" key="6">
    <source>
        <dbReference type="RuleBase" id="RU361155"/>
    </source>
</evidence>
<dbReference type="Pfam" id="PF00685">
    <property type="entry name" value="Sulfotransfer_1"/>
    <property type="match status" value="1"/>
</dbReference>
<dbReference type="PANTHER" id="PTHR11783">
    <property type="entry name" value="SULFOTRANSFERASE SULT"/>
    <property type="match status" value="1"/>
</dbReference>
<keyword evidence="5" id="KW-0128">Catecholamine metabolism</keyword>
<dbReference type="SUPFAM" id="SSF52540">
    <property type="entry name" value="P-loop containing nucleoside triphosphate hydrolases"/>
    <property type="match status" value="1"/>
</dbReference>
<dbReference type="STRING" id="48701.ENSPMEP00000008337"/>
<protein>
    <recommendedName>
        <fullName evidence="6">Sulfotransferase</fullName>
        <ecNumber evidence="6">2.8.2.-</ecNumber>
    </recommendedName>
</protein>
<dbReference type="GO" id="GO:0008146">
    <property type="term" value="F:sulfotransferase activity"/>
    <property type="evidence" value="ECO:0007669"/>
    <property type="project" value="InterPro"/>
</dbReference>
<evidence type="ECO:0000256" key="4">
    <source>
        <dbReference type="ARBA" id="ARBA00022679"/>
    </source>
</evidence>
<proteinExistence type="inferred from homology"/>
<comment type="similarity">
    <text evidence="2 6">Belongs to the sulfotransferase 1 family.</text>
</comment>
<evidence type="ECO:0000256" key="5">
    <source>
        <dbReference type="ARBA" id="ARBA00022939"/>
    </source>
</evidence>
<evidence type="ECO:0000259" key="7">
    <source>
        <dbReference type="Pfam" id="PF00685"/>
    </source>
</evidence>
<name>A0A3B3WZU6_9TELE</name>
<reference evidence="8" key="1">
    <citation type="submission" date="2025-08" db="UniProtKB">
        <authorList>
            <consortium name="Ensembl"/>
        </authorList>
    </citation>
    <scope>IDENTIFICATION</scope>
</reference>